<comment type="caution">
    <text evidence="5">The sequence shown here is derived from an EMBL/GenBank/DDBJ whole genome shotgun (WGS) entry which is preliminary data.</text>
</comment>
<evidence type="ECO:0000256" key="2">
    <source>
        <dbReference type="ARBA" id="ARBA00023242"/>
    </source>
</evidence>
<feature type="region of interest" description="Disordered" evidence="3">
    <location>
        <begin position="479"/>
        <end position="591"/>
    </location>
</feature>
<dbReference type="Gene3D" id="3.40.50.1010">
    <property type="entry name" value="5'-nuclease"/>
    <property type="match status" value="1"/>
</dbReference>
<dbReference type="SUPFAM" id="SSF88723">
    <property type="entry name" value="PIN domain-like"/>
    <property type="match status" value="1"/>
</dbReference>
<proteinExistence type="predicted"/>
<dbReference type="PROSITE" id="PS00354">
    <property type="entry name" value="HMGI_Y"/>
    <property type="match status" value="1"/>
</dbReference>
<protein>
    <recommendedName>
        <fullName evidence="4">XPG-I domain-containing protein</fullName>
    </recommendedName>
</protein>
<feature type="compositionally biased region" description="Low complexity" evidence="3">
    <location>
        <begin position="570"/>
        <end position="584"/>
    </location>
</feature>
<dbReference type="InterPro" id="IPR006084">
    <property type="entry name" value="XPG/Rad2"/>
</dbReference>
<dbReference type="GO" id="GO:0017108">
    <property type="term" value="F:5'-flap endonuclease activity"/>
    <property type="evidence" value="ECO:0007669"/>
    <property type="project" value="TreeGrafter"/>
</dbReference>
<keyword evidence="6" id="KW-1185">Reference proteome</keyword>
<organism evidence="5 6">
    <name type="scientific">Diatrype stigma</name>
    <dbReference type="NCBI Taxonomy" id="117547"/>
    <lineage>
        <taxon>Eukaryota</taxon>
        <taxon>Fungi</taxon>
        <taxon>Dikarya</taxon>
        <taxon>Ascomycota</taxon>
        <taxon>Pezizomycotina</taxon>
        <taxon>Sordariomycetes</taxon>
        <taxon>Xylariomycetidae</taxon>
        <taxon>Xylariales</taxon>
        <taxon>Diatrypaceae</taxon>
        <taxon>Diatrype</taxon>
    </lineage>
</organism>
<dbReference type="InterPro" id="IPR000637">
    <property type="entry name" value="HMGI/Y_DNA-bd_CS"/>
</dbReference>
<dbReference type="SUPFAM" id="SSF47807">
    <property type="entry name" value="5' to 3' exonuclease, C-terminal subdomain"/>
    <property type="match status" value="1"/>
</dbReference>
<comment type="subcellular location">
    <subcellularLocation>
        <location evidence="1">Nucleus</location>
    </subcellularLocation>
</comment>
<dbReference type="EMBL" id="JAKJXP020000041">
    <property type="protein sequence ID" value="KAK7752178.1"/>
    <property type="molecule type" value="Genomic_DNA"/>
</dbReference>
<dbReference type="PRINTS" id="PR00853">
    <property type="entry name" value="XPGRADSUPER"/>
</dbReference>
<dbReference type="GO" id="GO:0005634">
    <property type="term" value="C:nucleus"/>
    <property type="evidence" value="ECO:0007669"/>
    <property type="project" value="UniProtKB-SubCell"/>
</dbReference>
<dbReference type="InterPro" id="IPR036279">
    <property type="entry name" value="5-3_exonuclease_C_sf"/>
</dbReference>
<reference evidence="5 6" key="1">
    <citation type="submission" date="2024-02" db="EMBL/GenBank/DDBJ databases">
        <title>De novo assembly and annotation of 12 fungi associated with fruit tree decline syndrome in Ontario, Canada.</title>
        <authorList>
            <person name="Sulman M."/>
            <person name="Ellouze W."/>
            <person name="Ilyukhin E."/>
        </authorList>
    </citation>
    <scope>NUCLEOTIDE SEQUENCE [LARGE SCALE GENOMIC DNA]</scope>
    <source>
        <strain evidence="5 6">M11/M66-122</strain>
    </source>
</reference>
<feature type="compositionally biased region" description="Polar residues" evidence="3">
    <location>
        <begin position="539"/>
        <end position="548"/>
    </location>
</feature>
<dbReference type="SMART" id="SM00484">
    <property type="entry name" value="XPGI"/>
    <property type="match status" value="1"/>
</dbReference>
<feature type="compositionally biased region" description="Polar residues" evidence="3">
    <location>
        <begin position="557"/>
        <end position="566"/>
    </location>
</feature>
<dbReference type="AlphaFoldDB" id="A0AAN9YN85"/>
<dbReference type="Pfam" id="PF00867">
    <property type="entry name" value="XPG_I"/>
    <property type="match status" value="1"/>
</dbReference>
<dbReference type="PANTHER" id="PTHR11081:SF75">
    <property type="entry name" value="ENDONUCLEASE, PUTATIVE (AFU_ORTHOLOGUE AFUA_3G13260)-RELATED"/>
    <property type="match status" value="1"/>
</dbReference>
<dbReference type="GO" id="GO:0006281">
    <property type="term" value="P:DNA repair"/>
    <property type="evidence" value="ECO:0007669"/>
    <property type="project" value="UniProtKB-ARBA"/>
</dbReference>
<feature type="compositionally biased region" description="Basic and acidic residues" evidence="3">
    <location>
        <begin position="479"/>
        <end position="491"/>
    </location>
</feature>
<dbReference type="GO" id="GO:0006355">
    <property type="term" value="P:regulation of DNA-templated transcription"/>
    <property type="evidence" value="ECO:0007669"/>
    <property type="project" value="InterPro"/>
</dbReference>
<name>A0AAN9YN85_9PEZI</name>
<evidence type="ECO:0000259" key="4">
    <source>
        <dbReference type="SMART" id="SM00484"/>
    </source>
</evidence>
<dbReference type="Proteomes" id="UP001320420">
    <property type="component" value="Unassembled WGS sequence"/>
</dbReference>
<evidence type="ECO:0000256" key="3">
    <source>
        <dbReference type="SAM" id="MobiDB-lite"/>
    </source>
</evidence>
<keyword evidence="2" id="KW-0539">Nucleus</keyword>
<evidence type="ECO:0000256" key="1">
    <source>
        <dbReference type="ARBA" id="ARBA00004123"/>
    </source>
</evidence>
<sequence>MGITGLWDEVRKVTAGEEVTLAQLAADCVRENGRPLRIAVDTPFAVFQYNEATRPVASYVNVAGTHTVGGMNHPTRTLYYHIQHLLRAGIQPLFIYDGPHKPRVKRKRHHLYSDNYVPFEPPAASSLRTSADVEREYDPQHVTHLSKEILDRLGIPWRIAPGEAEAECARLEQAGVVDAVLTKDGDAFVFGSAVVLQRLDAESKTAVVRRFRAQDMKDARPLSIRQQDVLLLALMAGGDYDGGVPGCGPKVALEAARVGYSGELRALLQQGRPTKGWRNRLVEELRTNGKGRFSCRWVAVANAVPTTFPDPRIAKYYLNPAVSPKEELVGYGSSVDWHKETDARGLREWTAKYFDWKHAHHACKFVNNLTPALLARKLMIYSETGIDGSYMVKAIHGAKPISKKGDDAGNGDGDGNNESTLLLRVSYYPSTIIGIDVSGEPVVDGYKANMEKLFDPEKEAREWLPMWMLEKGAPAAFKKWQEGSTKKDARKTPNKRVSETAGNTPVKRPRGRPRKVPVESARVSGTLQVQRAGTHDSGAASNTPSTAVDISRHTSRNRGNNPASHQITDRTSSVSRSSSPETPELSALFGSGRAIAQGTSYESLLCRDELRSGPSIRPNTSQDSILRIHTPIHNNRTRRSQGCAGKERSVKKRAGEAVGTNRRDSHAADVIDLTLD</sequence>
<feature type="domain" description="XPG-I" evidence="4">
    <location>
        <begin position="151"/>
        <end position="218"/>
    </location>
</feature>
<gene>
    <name evidence="5" type="ORF">SLS62_005922</name>
</gene>
<dbReference type="InterPro" id="IPR006086">
    <property type="entry name" value="XPG-I_dom"/>
</dbReference>
<feature type="region of interest" description="Disordered" evidence="3">
    <location>
        <begin position="631"/>
        <end position="676"/>
    </location>
</feature>
<dbReference type="InterPro" id="IPR029060">
    <property type="entry name" value="PIN-like_dom_sf"/>
</dbReference>
<evidence type="ECO:0000313" key="6">
    <source>
        <dbReference type="Proteomes" id="UP001320420"/>
    </source>
</evidence>
<evidence type="ECO:0000313" key="5">
    <source>
        <dbReference type="EMBL" id="KAK7752178.1"/>
    </source>
</evidence>
<dbReference type="CDD" id="cd09870">
    <property type="entry name" value="PIN_YEN1"/>
    <property type="match status" value="1"/>
</dbReference>
<dbReference type="PANTHER" id="PTHR11081">
    <property type="entry name" value="FLAP ENDONUCLEASE FAMILY MEMBER"/>
    <property type="match status" value="1"/>
</dbReference>
<accession>A0AAN9YN85</accession>